<dbReference type="InterPro" id="IPR001412">
    <property type="entry name" value="aa-tRNA-synth_I_CS"/>
</dbReference>
<feature type="domain" description="tRNA synthetases class I (E and Q) anti-codon binding" evidence="14">
    <location>
        <begin position="455"/>
        <end position="524"/>
    </location>
</feature>
<organism evidence="15 16">
    <name type="scientific">Buchnera aphidicola</name>
    <name type="common">Cinara cuneomaculata</name>
    <dbReference type="NCBI Taxonomy" id="1660040"/>
    <lineage>
        <taxon>Bacteria</taxon>
        <taxon>Pseudomonadati</taxon>
        <taxon>Pseudomonadota</taxon>
        <taxon>Gammaproteobacteria</taxon>
        <taxon>Enterobacterales</taxon>
        <taxon>Erwiniaceae</taxon>
        <taxon>Buchnera</taxon>
    </lineage>
</organism>
<dbReference type="Gene3D" id="2.40.240.10">
    <property type="entry name" value="Ribosomal Protein L25, Chain P"/>
    <property type="match status" value="2"/>
</dbReference>
<dbReference type="Gene3D" id="3.40.50.620">
    <property type="entry name" value="HUPs"/>
    <property type="match status" value="1"/>
</dbReference>
<dbReference type="InterPro" id="IPR020058">
    <property type="entry name" value="Glu/Gln-tRNA-synth_Ib_cat-dom"/>
</dbReference>
<dbReference type="AlphaFoldDB" id="A0A451CXZ9"/>
<evidence type="ECO:0000256" key="7">
    <source>
        <dbReference type="ARBA" id="ARBA00022917"/>
    </source>
</evidence>
<protein>
    <recommendedName>
        <fullName evidence="2 10">Glutamine--tRNA ligase</fullName>
        <ecNumber evidence="2 10">6.1.1.18</ecNumber>
    </recommendedName>
</protein>
<dbReference type="InterPro" id="IPR004514">
    <property type="entry name" value="Gln-tRNA-synth"/>
</dbReference>
<dbReference type="InterPro" id="IPR000924">
    <property type="entry name" value="Glu/Gln-tRNA-synth"/>
</dbReference>
<gene>
    <name evidence="15" type="primary">glnS</name>
    <name evidence="15" type="ORF">BUCICUMA2628_272</name>
</gene>
<dbReference type="SUPFAM" id="SSF52374">
    <property type="entry name" value="Nucleotidylyl transferase"/>
    <property type="match status" value="1"/>
</dbReference>
<evidence type="ECO:0000256" key="10">
    <source>
        <dbReference type="NCBIfam" id="TIGR00440"/>
    </source>
</evidence>
<dbReference type="PRINTS" id="PR00987">
    <property type="entry name" value="TRNASYNTHGLU"/>
</dbReference>
<dbReference type="Pfam" id="PF20974">
    <property type="entry name" value="tRNA-synt_1c_C2"/>
    <property type="match status" value="1"/>
</dbReference>
<evidence type="ECO:0000256" key="1">
    <source>
        <dbReference type="ARBA" id="ARBA00005594"/>
    </source>
</evidence>
<dbReference type="PANTHER" id="PTHR43097:SF5">
    <property type="entry name" value="GLUTAMATE--TRNA LIGASE"/>
    <property type="match status" value="1"/>
</dbReference>
<evidence type="ECO:0000256" key="9">
    <source>
        <dbReference type="ARBA" id="ARBA00048270"/>
    </source>
</evidence>
<dbReference type="NCBIfam" id="TIGR00440">
    <property type="entry name" value="glnS"/>
    <property type="match status" value="1"/>
</dbReference>
<dbReference type="GO" id="GO:0006425">
    <property type="term" value="P:glutaminyl-tRNA aminoacylation"/>
    <property type="evidence" value="ECO:0007669"/>
    <property type="project" value="UniProtKB-UniRule"/>
</dbReference>
<evidence type="ECO:0000256" key="6">
    <source>
        <dbReference type="ARBA" id="ARBA00022840"/>
    </source>
</evidence>
<dbReference type="PROSITE" id="PS00178">
    <property type="entry name" value="AA_TRNA_LIGASE_I"/>
    <property type="match status" value="1"/>
</dbReference>
<evidence type="ECO:0000256" key="2">
    <source>
        <dbReference type="ARBA" id="ARBA00012836"/>
    </source>
</evidence>
<dbReference type="InterPro" id="IPR049437">
    <property type="entry name" value="tRNA-synt_1c_C2"/>
</dbReference>
<feature type="domain" description="Glutamyl/glutaminyl-tRNA synthetase class Ib catalytic" evidence="12">
    <location>
        <begin position="25"/>
        <end position="336"/>
    </location>
</feature>
<dbReference type="InterPro" id="IPR014729">
    <property type="entry name" value="Rossmann-like_a/b/a_fold"/>
</dbReference>
<name>A0A451CXZ9_9GAMM</name>
<evidence type="ECO:0000259" key="14">
    <source>
        <dbReference type="Pfam" id="PF20974"/>
    </source>
</evidence>
<reference evidence="15 16" key="1">
    <citation type="submission" date="2019-02" db="EMBL/GenBank/DDBJ databases">
        <authorList>
            <person name="Manzano-Marin A."/>
            <person name="Manzano-Marin A."/>
        </authorList>
    </citation>
    <scope>NUCLEOTIDE SEQUENCE [LARGE SCALE GENOMIC DNA]</scope>
    <source>
        <strain evidence="15 16">BuCicuneomaculata</strain>
    </source>
</reference>
<evidence type="ECO:0000256" key="3">
    <source>
        <dbReference type="ARBA" id="ARBA00022490"/>
    </source>
</evidence>
<keyword evidence="6 11" id="KW-0067">ATP-binding</keyword>
<dbReference type="InterPro" id="IPR011035">
    <property type="entry name" value="Ribosomal_bL25/Gln-tRNA_synth"/>
</dbReference>
<comment type="similarity">
    <text evidence="1 11">Belongs to the class-I aminoacyl-tRNA synthetase family.</text>
</comment>
<dbReference type="InterPro" id="IPR020056">
    <property type="entry name" value="Rbsml_bL25/Gln-tRNA_synth_N"/>
</dbReference>
<keyword evidence="8 11" id="KW-0030">Aminoacyl-tRNA synthetase</keyword>
<sequence>MMTHIKNNFINKIIKHAILKNPNCKIRTRFPPEPNGYLHIGHAKSIYLNFNIATKYNGICHLRFDDTNPKKEHVKYINAIKKDIKWLGFDCYKNPKYTSNYFPQLYQYAIQLIQNNLAYVDELNTQEIKNYRGSLTKKGTNSPFRNRSIKENLILFEKMKNGMFAQGAMCLRAKINMKSPYIILRDPVLYRIIYSEHHQTKNEWCIYPMYDFAHCIVDALEKITHSLCTLEFMDNRQLYIWILKKLNFIQKPPKQYEFSKLNLEYTILSKRKIQKLIDCKLVDGWGDPRLHTISGLRNKGYTKNSIKMFCQKIGVTKQQNMIELSLLESCIRKDLNMTSPRRMAVINPIKIIITNIDKDHLEYLDAPNHPNIKEMGTRKIIFSNEIYIEREDFYEHVIKNYKGLVLGEKVRLKYAYTIQANKILKNANNEISCILCTLDLYKEKKLQQPIKKYNIIHWISTKNSIKAQFQLFDVLFKSKDIDQEKDIIEAYNPNSCIIKIGYVESITDHEHVKHAYQFERIGYFLKINKNNQCNTIFNRIVSLKNKYKTFIKSN</sequence>
<keyword evidence="5 11" id="KW-0547">Nucleotide-binding</keyword>
<dbReference type="SUPFAM" id="SSF50715">
    <property type="entry name" value="Ribosomal protein L25-like"/>
    <property type="match status" value="1"/>
</dbReference>
<dbReference type="InterPro" id="IPR050132">
    <property type="entry name" value="Gln/Glu-tRNA_Ligase"/>
</dbReference>
<evidence type="ECO:0000256" key="8">
    <source>
        <dbReference type="ARBA" id="ARBA00023146"/>
    </source>
</evidence>
<dbReference type="InterPro" id="IPR020059">
    <property type="entry name" value="Glu/Gln-tRNA-synth_Ib_codon-bd"/>
</dbReference>
<dbReference type="GO" id="GO:0005524">
    <property type="term" value="F:ATP binding"/>
    <property type="evidence" value="ECO:0007669"/>
    <property type="project" value="UniProtKB-KW"/>
</dbReference>
<keyword evidence="7 11" id="KW-0648">Protein biosynthesis</keyword>
<evidence type="ECO:0000259" key="12">
    <source>
        <dbReference type="Pfam" id="PF00749"/>
    </source>
</evidence>
<evidence type="ECO:0000313" key="15">
    <source>
        <dbReference type="EMBL" id="VFP78251.1"/>
    </source>
</evidence>
<dbReference type="EMBL" id="LR217695">
    <property type="protein sequence ID" value="VFP78251.1"/>
    <property type="molecule type" value="Genomic_DNA"/>
</dbReference>
<evidence type="ECO:0000259" key="13">
    <source>
        <dbReference type="Pfam" id="PF03950"/>
    </source>
</evidence>
<dbReference type="Pfam" id="PF00749">
    <property type="entry name" value="tRNA-synt_1c"/>
    <property type="match status" value="1"/>
</dbReference>
<dbReference type="FunFam" id="3.40.50.620:FF:000037">
    <property type="entry name" value="Glutamine--tRNA ligase cytoplasmic"/>
    <property type="match status" value="1"/>
</dbReference>
<evidence type="ECO:0000313" key="16">
    <source>
        <dbReference type="Proteomes" id="UP000294404"/>
    </source>
</evidence>
<comment type="catalytic activity">
    <reaction evidence="9">
        <text>tRNA(Gln) + L-glutamine + ATP = L-glutaminyl-tRNA(Gln) + AMP + diphosphate</text>
        <dbReference type="Rhea" id="RHEA:20121"/>
        <dbReference type="Rhea" id="RHEA-COMP:9662"/>
        <dbReference type="Rhea" id="RHEA-COMP:9681"/>
        <dbReference type="ChEBI" id="CHEBI:30616"/>
        <dbReference type="ChEBI" id="CHEBI:33019"/>
        <dbReference type="ChEBI" id="CHEBI:58359"/>
        <dbReference type="ChEBI" id="CHEBI:78442"/>
        <dbReference type="ChEBI" id="CHEBI:78521"/>
        <dbReference type="ChEBI" id="CHEBI:456215"/>
        <dbReference type="EC" id="6.1.1.18"/>
    </reaction>
</comment>
<dbReference type="GO" id="GO:0005829">
    <property type="term" value="C:cytosol"/>
    <property type="evidence" value="ECO:0007669"/>
    <property type="project" value="TreeGrafter"/>
</dbReference>
<evidence type="ECO:0000256" key="5">
    <source>
        <dbReference type="ARBA" id="ARBA00022741"/>
    </source>
</evidence>
<dbReference type="PANTHER" id="PTHR43097">
    <property type="entry name" value="GLUTAMINE-TRNA LIGASE"/>
    <property type="match status" value="1"/>
</dbReference>
<keyword evidence="3" id="KW-0963">Cytoplasm</keyword>
<evidence type="ECO:0000256" key="11">
    <source>
        <dbReference type="RuleBase" id="RU363037"/>
    </source>
</evidence>
<evidence type="ECO:0000256" key="4">
    <source>
        <dbReference type="ARBA" id="ARBA00022598"/>
    </source>
</evidence>
<dbReference type="GO" id="GO:0004819">
    <property type="term" value="F:glutamine-tRNA ligase activity"/>
    <property type="evidence" value="ECO:0007669"/>
    <property type="project" value="UniProtKB-UniRule"/>
</dbReference>
<accession>A0A451CXZ9</accession>
<proteinExistence type="inferred from homology"/>
<dbReference type="Proteomes" id="UP000294404">
    <property type="component" value="Chromosome"/>
</dbReference>
<dbReference type="Pfam" id="PF03950">
    <property type="entry name" value="tRNA-synt_1c_C"/>
    <property type="match status" value="1"/>
</dbReference>
<dbReference type="EC" id="6.1.1.18" evidence="2 10"/>
<keyword evidence="4 11" id="KW-0436">Ligase</keyword>
<dbReference type="NCBIfam" id="NF011291">
    <property type="entry name" value="PRK14703.1"/>
    <property type="match status" value="1"/>
</dbReference>
<feature type="domain" description="Glutamyl/glutaminyl-tRNA synthetase class Ib anti-codon binding" evidence="13">
    <location>
        <begin position="339"/>
        <end position="439"/>
    </location>
</feature>